<name>A0A9Q0QSM8_9MAGN</name>
<evidence type="ECO:0000256" key="3">
    <source>
        <dbReference type="ARBA" id="ARBA00022989"/>
    </source>
</evidence>
<dbReference type="PANTHER" id="PTHR30238">
    <property type="entry name" value="MEMBRANE BOUND PREDICTED REDOX MODULATOR"/>
    <property type="match status" value="1"/>
</dbReference>
<keyword evidence="2" id="KW-0812">Transmembrane</keyword>
<dbReference type="OrthoDB" id="417520at2759"/>
<proteinExistence type="predicted"/>
<evidence type="ECO:0000256" key="2">
    <source>
        <dbReference type="ARBA" id="ARBA00022692"/>
    </source>
</evidence>
<protein>
    <submittedName>
        <fullName evidence="5">Uncharacterized protein</fullName>
    </submittedName>
</protein>
<evidence type="ECO:0000256" key="1">
    <source>
        <dbReference type="ARBA" id="ARBA00004141"/>
    </source>
</evidence>
<dbReference type="GO" id="GO:0016020">
    <property type="term" value="C:membrane"/>
    <property type="evidence" value="ECO:0007669"/>
    <property type="project" value="UniProtKB-SubCell"/>
</dbReference>
<dbReference type="Pfam" id="PF03741">
    <property type="entry name" value="TerC"/>
    <property type="match status" value="1"/>
</dbReference>
<keyword evidence="4" id="KW-0472">Membrane</keyword>
<keyword evidence="6" id="KW-1185">Reference proteome</keyword>
<dbReference type="PANTHER" id="PTHR30238:SF0">
    <property type="entry name" value="THYLAKOID MEMBRANE PROTEIN TERC, CHLOROPLASTIC"/>
    <property type="match status" value="1"/>
</dbReference>
<organism evidence="5 6">
    <name type="scientific">Protea cynaroides</name>
    <dbReference type="NCBI Taxonomy" id="273540"/>
    <lineage>
        <taxon>Eukaryota</taxon>
        <taxon>Viridiplantae</taxon>
        <taxon>Streptophyta</taxon>
        <taxon>Embryophyta</taxon>
        <taxon>Tracheophyta</taxon>
        <taxon>Spermatophyta</taxon>
        <taxon>Magnoliopsida</taxon>
        <taxon>Proteales</taxon>
        <taxon>Proteaceae</taxon>
        <taxon>Protea</taxon>
    </lineage>
</organism>
<sequence>MVSTSISFSENKTTETNVDITEKSVSTKATPLLLTVAVIELSDIAFAVDSIPAVLGVTRDPFIVLTSNLFAILGLRSLYVLISQSISELELFAACHQHCFGVYWEQNDLGFLWIPCVN</sequence>
<gene>
    <name evidence="5" type="ORF">NE237_003358</name>
</gene>
<accession>A0A9Q0QSM8</accession>
<reference evidence="5" key="1">
    <citation type="journal article" date="2023" name="Plant J.">
        <title>The genome of the king protea, Protea cynaroides.</title>
        <authorList>
            <person name="Chang J."/>
            <person name="Duong T.A."/>
            <person name="Schoeman C."/>
            <person name="Ma X."/>
            <person name="Roodt D."/>
            <person name="Barker N."/>
            <person name="Li Z."/>
            <person name="Van de Peer Y."/>
            <person name="Mizrachi E."/>
        </authorList>
    </citation>
    <scope>NUCLEOTIDE SEQUENCE</scope>
    <source>
        <tissue evidence="5">Young leaves</tissue>
    </source>
</reference>
<evidence type="ECO:0000313" key="6">
    <source>
        <dbReference type="Proteomes" id="UP001141806"/>
    </source>
</evidence>
<comment type="subcellular location">
    <subcellularLocation>
        <location evidence="1">Membrane</location>
        <topology evidence="1">Multi-pass membrane protein</topology>
    </subcellularLocation>
</comment>
<dbReference type="Proteomes" id="UP001141806">
    <property type="component" value="Unassembled WGS sequence"/>
</dbReference>
<dbReference type="InterPro" id="IPR005496">
    <property type="entry name" value="Integral_membrane_TerC"/>
</dbReference>
<evidence type="ECO:0000256" key="4">
    <source>
        <dbReference type="ARBA" id="ARBA00023136"/>
    </source>
</evidence>
<keyword evidence="3" id="KW-1133">Transmembrane helix</keyword>
<dbReference type="EMBL" id="JAMYWD010000005">
    <property type="protein sequence ID" value="KAJ4970259.1"/>
    <property type="molecule type" value="Genomic_DNA"/>
</dbReference>
<dbReference type="AlphaFoldDB" id="A0A9Q0QSM8"/>
<evidence type="ECO:0000313" key="5">
    <source>
        <dbReference type="EMBL" id="KAJ4970259.1"/>
    </source>
</evidence>
<comment type="caution">
    <text evidence="5">The sequence shown here is derived from an EMBL/GenBank/DDBJ whole genome shotgun (WGS) entry which is preliminary data.</text>
</comment>